<name>A0A376ZWW8_ECOLX</name>
<evidence type="ECO:0000313" key="2">
    <source>
        <dbReference type="Proteomes" id="UP000255543"/>
    </source>
</evidence>
<dbReference type="AlphaFoldDB" id="A0A376ZWW8"/>
<dbReference type="EMBL" id="UGEB01000001">
    <property type="protein sequence ID" value="STK81522.1"/>
    <property type="molecule type" value="Genomic_DNA"/>
</dbReference>
<sequence>MDEGLTDIEQKIQTYKRKSNKELFLTLRHH</sequence>
<evidence type="ECO:0000313" key="1">
    <source>
        <dbReference type="EMBL" id="STK81522.1"/>
    </source>
</evidence>
<proteinExistence type="predicted"/>
<dbReference type="Proteomes" id="UP000255543">
    <property type="component" value="Unassembled WGS sequence"/>
</dbReference>
<protein>
    <submittedName>
        <fullName evidence="1">Uncharacterized protein</fullName>
    </submittedName>
</protein>
<gene>
    <name evidence="1" type="ORF">NCTC8179_02786</name>
</gene>
<organism evidence="1 2">
    <name type="scientific">Escherichia coli</name>
    <dbReference type="NCBI Taxonomy" id="562"/>
    <lineage>
        <taxon>Bacteria</taxon>
        <taxon>Pseudomonadati</taxon>
        <taxon>Pseudomonadota</taxon>
        <taxon>Gammaproteobacteria</taxon>
        <taxon>Enterobacterales</taxon>
        <taxon>Enterobacteriaceae</taxon>
        <taxon>Escherichia</taxon>
    </lineage>
</organism>
<reference evidence="1 2" key="1">
    <citation type="submission" date="2018-06" db="EMBL/GenBank/DDBJ databases">
        <authorList>
            <consortium name="Pathogen Informatics"/>
            <person name="Doyle S."/>
        </authorList>
    </citation>
    <scope>NUCLEOTIDE SEQUENCE [LARGE SCALE GENOMIC DNA]</scope>
    <source>
        <strain evidence="1 2">NCTC8179</strain>
    </source>
</reference>
<accession>A0A376ZWW8</accession>